<evidence type="ECO:0000256" key="1">
    <source>
        <dbReference type="ARBA" id="ARBA00022884"/>
    </source>
</evidence>
<sequence>MGKSSSKKRERVADEDVAANGDSTILKKTKVDESGKAHVTKEAAAEDSVKPKKEKKEKKDKSEKKDKADKAEKKKEKKEKSTSKTNAADDPAKTASYTYRYLEGEDEEEAEVTAAAADEDASPKKSKKDKKEKKEKKEKKSKKSKKSKSEKQEDDSEDKMDIDGDDNEPQQDGGADDEEGGQEATEGGGKKARFICFIGNLPFDATVEQIQAHFASVHPTSVRLLSYKDSKKGKGACFIEFAGYDHMKTCLAKFHNTEFNDGVNEPRKIRVELTAGGGGNTPHRQEKIKEKNKKLDEERLNRMKKEEAAKAEKQKANGTTAEPAAGEDASASAAKPEETGIHPSRLGRVPFTEGYDENAQDADYDASTGGYGGGGGRRGGRGRGGGFRGKGRGGGGRGGGGRGRGRR</sequence>
<evidence type="ECO:0000256" key="2">
    <source>
        <dbReference type="PROSITE-ProRule" id="PRU00176"/>
    </source>
</evidence>
<feature type="compositionally biased region" description="Basic and acidic residues" evidence="3">
    <location>
        <begin position="57"/>
        <end position="82"/>
    </location>
</feature>
<organism evidence="5 6">
    <name type="scientific">Rhypophila decipiens</name>
    <dbReference type="NCBI Taxonomy" id="261697"/>
    <lineage>
        <taxon>Eukaryota</taxon>
        <taxon>Fungi</taxon>
        <taxon>Dikarya</taxon>
        <taxon>Ascomycota</taxon>
        <taxon>Pezizomycotina</taxon>
        <taxon>Sordariomycetes</taxon>
        <taxon>Sordariomycetidae</taxon>
        <taxon>Sordariales</taxon>
        <taxon>Naviculisporaceae</taxon>
        <taxon>Rhypophila</taxon>
    </lineage>
</organism>
<dbReference type="PANTHER" id="PTHR23236:SF51">
    <property type="entry name" value="NUCLEOLAR PROTEIN 6"/>
    <property type="match status" value="1"/>
</dbReference>
<dbReference type="SUPFAM" id="SSF54928">
    <property type="entry name" value="RNA-binding domain, RBD"/>
    <property type="match status" value="1"/>
</dbReference>
<dbReference type="AlphaFoldDB" id="A0AAN6Y7Y1"/>
<evidence type="ECO:0000313" key="6">
    <source>
        <dbReference type="Proteomes" id="UP001301769"/>
    </source>
</evidence>
<keyword evidence="1 2" id="KW-0694">RNA-binding</keyword>
<feature type="compositionally biased region" description="Basic and acidic residues" evidence="3">
    <location>
        <begin position="29"/>
        <end position="51"/>
    </location>
</feature>
<dbReference type="PANTHER" id="PTHR23236">
    <property type="entry name" value="EUKARYOTIC TRANSLATION INITIATION FACTOR 4B/4H"/>
    <property type="match status" value="1"/>
</dbReference>
<feature type="region of interest" description="Disordered" evidence="3">
    <location>
        <begin position="1"/>
        <end position="188"/>
    </location>
</feature>
<name>A0AAN6Y7Y1_9PEZI</name>
<dbReference type="InterPro" id="IPR000504">
    <property type="entry name" value="RRM_dom"/>
</dbReference>
<feature type="compositionally biased region" description="Acidic residues" evidence="3">
    <location>
        <begin position="354"/>
        <end position="364"/>
    </location>
</feature>
<protein>
    <recommendedName>
        <fullName evidence="4">RRM domain-containing protein</fullName>
    </recommendedName>
</protein>
<dbReference type="InterPro" id="IPR035979">
    <property type="entry name" value="RBD_domain_sf"/>
</dbReference>
<evidence type="ECO:0000259" key="4">
    <source>
        <dbReference type="PROSITE" id="PS50102"/>
    </source>
</evidence>
<feature type="region of interest" description="Disordered" evidence="3">
    <location>
        <begin position="273"/>
        <end position="407"/>
    </location>
</feature>
<evidence type="ECO:0000313" key="5">
    <source>
        <dbReference type="EMBL" id="KAK4214109.1"/>
    </source>
</evidence>
<proteinExistence type="predicted"/>
<dbReference type="InterPro" id="IPR012677">
    <property type="entry name" value="Nucleotide-bd_a/b_plait_sf"/>
</dbReference>
<dbReference type="Gene3D" id="3.30.70.330">
    <property type="match status" value="1"/>
</dbReference>
<feature type="compositionally biased region" description="Basic residues" evidence="3">
    <location>
        <begin position="124"/>
        <end position="148"/>
    </location>
</feature>
<keyword evidence="6" id="KW-1185">Reference proteome</keyword>
<reference evidence="5" key="2">
    <citation type="submission" date="2023-05" db="EMBL/GenBank/DDBJ databases">
        <authorList>
            <consortium name="Lawrence Berkeley National Laboratory"/>
            <person name="Steindorff A."/>
            <person name="Hensen N."/>
            <person name="Bonometti L."/>
            <person name="Westerberg I."/>
            <person name="Brannstrom I.O."/>
            <person name="Guillou S."/>
            <person name="Cros-Aarteil S."/>
            <person name="Calhoun S."/>
            <person name="Haridas S."/>
            <person name="Kuo A."/>
            <person name="Mondo S."/>
            <person name="Pangilinan J."/>
            <person name="Riley R."/>
            <person name="Labutti K."/>
            <person name="Andreopoulos B."/>
            <person name="Lipzen A."/>
            <person name="Chen C."/>
            <person name="Yanf M."/>
            <person name="Daum C."/>
            <person name="Ng V."/>
            <person name="Clum A."/>
            <person name="Ohm R."/>
            <person name="Martin F."/>
            <person name="Silar P."/>
            <person name="Natvig D."/>
            <person name="Lalanne C."/>
            <person name="Gautier V."/>
            <person name="Ament-Velasquez S.L."/>
            <person name="Kruys A."/>
            <person name="Hutchinson M.I."/>
            <person name="Powell A.J."/>
            <person name="Barry K."/>
            <person name="Miller A.N."/>
            <person name="Grigoriev I.V."/>
            <person name="Debuchy R."/>
            <person name="Gladieux P."/>
            <person name="Thoren M.H."/>
            <person name="Johannesson H."/>
        </authorList>
    </citation>
    <scope>NUCLEOTIDE SEQUENCE</scope>
    <source>
        <strain evidence="5">PSN293</strain>
    </source>
</reference>
<feature type="compositionally biased region" description="Acidic residues" evidence="3">
    <location>
        <begin position="152"/>
        <end position="181"/>
    </location>
</feature>
<reference evidence="5" key="1">
    <citation type="journal article" date="2023" name="Mol. Phylogenet. Evol.">
        <title>Genome-scale phylogeny and comparative genomics of the fungal order Sordariales.</title>
        <authorList>
            <person name="Hensen N."/>
            <person name="Bonometti L."/>
            <person name="Westerberg I."/>
            <person name="Brannstrom I.O."/>
            <person name="Guillou S."/>
            <person name="Cros-Aarteil S."/>
            <person name="Calhoun S."/>
            <person name="Haridas S."/>
            <person name="Kuo A."/>
            <person name="Mondo S."/>
            <person name="Pangilinan J."/>
            <person name="Riley R."/>
            <person name="LaButti K."/>
            <person name="Andreopoulos B."/>
            <person name="Lipzen A."/>
            <person name="Chen C."/>
            <person name="Yan M."/>
            <person name="Daum C."/>
            <person name="Ng V."/>
            <person name="Clum A."/>
            <person name="Steindorff A."/>
            <person name="Ohm R.A."/>
            <person name="Martin F."/>
            <person name="Silar P."/>
            <person name="Natvig D.O."/>
            <person name="Lalanne C."/>
            <person name="Gautier V."/>
            <person name="Ament-Velasquez S.L."/>
            <person name="Kruys A."/>
            <person name="Hutchinson M.I."/>
            <person name="Powell A.J."/>
            <person name="Barry K."/>
            <person name="Miller A.N."/>
            <person name="Grigoriev I.V."/>
            <person name="Debuchy R."/>
            <person name="Gladieux P."/>
            <person name="Hiltunen Thoren M."/>
            <person name="Johannesson H."/>
        </authorList>
    </citation>
    <scope>NUCLEOTIDE SEQUENCE</scope>
    <source>
        <strain evidence="5">PSN293</strain>
    </source>
</reference>
<evidence type="ECO:0000256" key="3">
    <source>
        <dbReference type="SAM" id="MobiDB-lite"/>
    </source>
</evidence>
<dbReference type="InterPro" id="IPR034228">
    <property type="entry name" value="Nop6_RRM"/>
</dbReference>
<feature type="compositionally biased region" description="Basic and acidic residues" evidence="3">
    <location>
        <begin position="283"/>
        <end position="315"/>
    </location>
</feature>
<dbReference type="Pfam" id="PF00076">
    <property type="entry name" value="RRM_1"/>
    <property type="match status" value="1"/>
</dbReference>
<gene>
    <name evidence="5" type="ORF">QBC37DRAFT_421998</name>
</gene>
<feature type="compositionally biased region" description="Gly residues" evidence="3">
    <location>
        <begin position="369"/>
        <end position="407"/>
    </location>
</feature>
<dbReference type="GO" id="GO:0042274">
    <property type="term" value="P:ribosomal small subunit biogenesis"/>
    <property type="evidence" value="ECO:0007669"/>
    <property type="project" value="TreeGrafter"/>
</dbReference>
<dbReference type="SMART" id="SM00360">
    <property type="entry name" value="RRM"/>
    <property type="match status" value="1"/>
</dbReference>
<dbReference type="Proteomes" id="UP001301769">
    <property type="component" value="Unassembled WGS sequence"/>
</dbReference>
<dbReference type="EMBL" id="MU858099">
    <property type="protein sequence ID" value="KAK4214109.1"/>
    <property type="molecule type" value="Genomic_DNA"/>
</dbReference>
<feature type="domain" description="RRM" evidence="4">
    <location>
        <begin position="194"/>
        <end position="276"/>
    </location>
</feature>
<dbReference type="CDD" id="cd12400">
    <property type="entry name" value="RRM_Nop6"/>
    <property type="match status" value="1"/>
</dbReference>
<feature type="compositionally biased region" description="Basic residues" evidence="3">
    <location>
        <begin position="1"/>
        <end position="10"/>
    </location>
</feature>
<dbReference type="GO" id="GO:0019843">
    <property type="term" value="F:rRNA binding"/>
    <property type="evidence" value="ECO:0007669"/>
    <property type="project" value="TreeGrafter"/>
</dbReference>
<dbReference type="FunFam" id="3.30.70.330:FF:000376">
    <property type="entry name" value="Putative RNA binding protein"/>
    <property type="match status" value="1"/>
</dbReference>
<dbReference type="PROSITE" id="PS50102">
    <property type="entry name" value="RRM"/>
    <property type="match status" value="1"/>
</dbReference>
<comment type="caution">
    <text evidence="5">The sequence shown here is derived from an EMBL/GenBank/DDBJ whole genome shotgun (WGS) entry which is preliminary data.</text>
</comment>
<feature type="compositionally biased region" description="Low complexity" evidence="3">
    <location>
        <begin position="321"/>
        <end position="334"/>
    </location>
</feature>
<accession>A0AAN6Y7Y1</accession>
<dbReference type="GO" id="GO:0005730">
    <property type="term" value="C:nucleolus"/>
    <property type="evidence" value="ECO:0007669"/>
    <property type="project" value="TreeGrafter"/>
</dbReference>